<evidence type="ECO:0000313" key="2">
    <source>
        <dbReference type="Proteomes" id="UP000298781"/>
    </source>
</evidence>
<dbReference type="Proteomes" id="UP000298781">
    <property type="component" value="Chromosome"/>
</dbReference>
<reference evidence="1 2" key="1">
    <citation type="submission" date="2019-04" db="EMBL/GenBank/DDBJ databases">
        <title>Phreatobacter aquaticus sp. nov.</title>
        <authorList>
            <person name="Choi A."/>
        </authorList>
    </citation>
    <scope>NUCLEOTIDE SEQUENCE [LARGE SCALE GENOMIC DNA]</scope>
    <source>
        <strain evidence="1 2">KCTC 52518</strain>
    </source>
</reference>
<dbReference type="RefSeq" id="WP_136963601.1">
    <property type="nucleotide sequence ID" value="NZ_CP039690.1"/>
</dbReference>
<gene>
    <name evidence="1" type="ORF">E8M01_30520</name>
</gene>
<sequence length="195" mass="20764">MTPAPVRIAIEGHAIVSADGMIAEADGSMPRRLMNDADWRLFQAALDRAELVVLGRHGHQLHPNPGRRRLVLTRAVTGLVADPADRCAHFWNPGHMTFNHVLEIMGIAEGTVAVAGGTGVFDHFLDIGYAGFVLSTARGIRIPEGRPCFTAGPPGAVLAGHGLRVSAETLIDAEADVTMAVWQRDIAAPTRPSTP</sequence>
<dbReference type="Gene3D" id="3.40.430.10">
    <property type="entry name" value="Dihydrofolate Reductase, subunit A"/>
    <property type="match status" value="1"/>
</dbReference>
<dbReference type="AlphaFoldDB" id="A0A4D7BK86"/>
<keyword evidence="2" id="KW-1185">Reference proteome</keyword>
<accession>A0A4D7BK86</accession>
<dbReference type="InterPro" id="IPR024072">
    <property type="entry name" value="DHFR-like_dom_sf"/>
</dbReference>
<organism evidence="1 2">
    <name type="scientific">Phreatobacter stygius</name>
    <dbReference type="NCBI Taxonomy" id="1940610"/>
    <lineage>
        <taxon>Bacteria</taxon>
        <taxon>Pseudomonadati</taxon>
        <taxon>Pseudomonadota</taxon>
        <taxon>Alphaproteobacteria</taxon>
        <taxon>Hyphomicrobiales</taxon>
        <taxon>Phreatobacteraceae</taxon>
        <taxon>Phreatobacter</taxon>
    </lineage>
</organism>
<dbReference type="EMBL" id="CP039690">
    <property type="protein sequence ID" value="QCI68182.1"/>
    <property type="molecule type" value="Genomic_DNA"/>
</dbReference>
<dbReference type="OrthoDB" id="7631078at2"/>
<name>A0A4D7BK86_9HYPH</name>
<protein>
    <submittedName>
        <fullName evidence="1">Dihydrofolate reductase</fullName>
    </submittedName>
</protein>
<proteinExistence type="predicted"/>
<dbReference type="SUPFAM" id="SSF53597">
    <property type="entry name" value="Dihydrofolate reductase-like"/>
    <property type="match status" value="1"/>
</dbReference>
<evidence type="ECO:0000313" key="1">
    <source>
        <dbReference type="EMBL" id="QCI68182.1"/>
    </source>
</evidence>
<dbReference type="KEGG" id="pstg:E8M01_30520"/>